<keyword evidence="2" id="KW-0808">Transferase</keyword>
<accession>C1E245</accession>
<protein>
    <submittedName>
        <fullName evidence="2">Glycosyltransferase family 77 protein</fullName>
    </submittedName>
</protein>
<dbReference type="CAZy" id="GT77">
    <property type="family name" value="Glycosyltransferase Family 77"/>
</dbReference>
<dbReference type="Pfam" id="PF03407">
    <property type="entry name" value="Nucleotid_trans"/>
    <property type="match status" value="1"/>
</dbReference>
<dbReference type="RefSeq" id="XP_002501017.1">
    <property type="nucleotide sequence ID" value="XM_002500971.1"/>
</dbReference>
<name>C1E245_MICCC</name>
<organism evidence="2 3">
    <name type="scientific">Micromonas commoda (strain RCC299 / NOUM17 / CCMP2709)</name>
    <name type="common">Picoplanktonic green alga</name>
    <dbReference type="NCBI Taxonomy" id="296587"/>
    <lineage>
        <taxon>Eukaryota</taxon>
        <taxon>Viridiplantae</taxon>
        <taxon>Chlorophyta</taxon>
        <taxon>Mamiellophyceae</taxon>
        <taxon>Mamiellales</taxon>
        <taxon>Mamiellaceae</taxon>
        <taxon>Micromonas</taxon>
    </lineage>
</organism>
<dbReference type="GeneID" id="8241789"/>
<keyword evidence="3" id="KW-1185">Reference proteome</keyword>
<dbReference type="InterPro" id="IPR044290">
    <property type="entry name" value="RRA1/2/3"/>
</dbReference>
<dbReference type="STRING" id="296587.C1E245"/>
<dbReference type="OrthoDB" id="540503at2759"/>
<sequence length="283" mass="31965">MICQNTKICWWDGGNILASFLEVTWRRLGVRNLILAVLDDETETYMAKHWPDVPTFRSDLKIPDAQQGTHPANKVSTLKYDLLRQLIATGTGVLITDLDLVYVSNPFENLHRDADIEGQTDGFSREWAHGKFGGIDDKTMGWGGGGLYAQVFTINVGCMYVRPTARSAMLMARVAHRMATEQAWDQQVFNEECMFPAHGEQTSGLVSIRILDYLKFANSKTFFRSERNRFIPGDKSAKSDTPIMIHMNYHPDKHKRMLCLIARYHDGKLNACDDFPGGSEPGT</sequence>
<evidence type="ECO:0000313" key="3">
    <source>
        <dbReference type="Proteomes" id="UP000002009"/>
    </source>
</evidence>
<proteinExistence type="predicted"/>
<dbReference type="eggNOG" id="ENOG502SIA1">
    <property type="taxonomic scope" value="Eukaryota"/>
</dbReference>
<evidence type="ECO:0000313" key="2">
    <source>
        <dbReference type="EMBL" id="ACO62275.1"/>
    </source>
</evidence>
<feature type="domain" description="Nucleotide-diphospho-sugar transferase" evidence="1">
    <location>
        <begin position="30"/>
        <end position="257"/>
    </location>
</feature>
<dbReference type="InterPro" id="IPR005069">
    <property type="entry name" value="Nucl-diP-sugar_transferase"/>
</dbReference>
<evidence type="ECO:0000259" key="1">
    <source>
        <dbReference type="Pfam" id="PF03407"/>
    </source>
</evidence>
<reference evidence="2 3" key="1">
    <citation type="journal article" date="2009" name="Science">
        <title>Green evolution and dynamic adaptations revealed by genomes of the marine picoeukaryotes Micromonas.</title>
        <authorList>
            <person name="Worden A.Z."/>
            <person name="Lee J.H."/>
            <person name="Mock T."/>
            <person name="Rouze P."/>
            <person name="Simmons M.P."/>
            <person name="Aerts A.L."/>
            <person name="Allen A.E."/>
            <person name="Cuvelier M.L."/>
            <person name="Derelle E."/>
            <person name="Everett M.V."/>
            <person name="Foulon E."/>
            <person name="Grimwood J."/>
            <person name="Gundlach H."/>
            <person name="Henrissat B."/>
            <person name="Napoli C."/>
            <person name="McDonald S.M."/>
            <person name="Parker M.S."/>
            <person name="Rombauts S."/>
            <person name="Salamov A."/>
            <person name="Von Dassow P."/>
            <person name="Badger J.H."/>
            <person name="Coutinho P.M."/>
            <person name="Demir E."/>
            <person name="Dubchak I."/>
            <person name="Gentemann C."/>
            <person name="Eikrem W."/>
            <person name="Gready J.E."/>
            <person name="John U."/>
            <person name="Lanier W."/>
            <person name="Lindquist E.A."/>
            <person name="Lucas S."/>
            <person name="Mayer K.F."/>
            <person name="Moreau H."/>
            <person name="Not F."/>
            <person name="Otillar R."/>
            <person name="Panaud O."/>
            <person name="Pangilinan J."/>
            <person name="Paulsen I."/>
            <person name="Piegu B."/>
            <person name="Poliakov A."/>
            <person name="Robbens S."/>
            <person name="Schmutz J."/>
            <person name="Toulza E."/>
            <person name="Wyss T."/>
            <person name="Zelensky A."/>
            <person name="Zhou K."/>
            <person name="Armbrust E.V."/>
            <person name="Bhattacharya D."/>
            <person name="Goodenough U.W."/>
            <person name="Van de Peer Y."/>
            <person name="Grigoriev I.V."/>
        </authorList>
    </citation>
    <scope>NUCLEOTIDE SEQUENCE [LARGE SCALE GENOMIC DNA]</scope>
    <source>
        <strain evidence="3">RCC299 / NOUM17</strain>
    </source>
</reference>
<dbReference type="GO" id="GO:0080147">
    <property type="term" value="P:root hair cell development"/>
    <property type="evidence" value="ECO:0007669"/>
    <property type="project" value="InterPro"/>
</dbReference>
<dbReference type="KEGG" id="mis:MICPUN_80159"/>
<dbReference type="InParanoid" id="C1E245"/>
<dbReference type="AlphaFoldDB" id="C1E245"/>
<dbReference type="PANTHER" id="PTHR46581:SF3">
    <property type="entry name" value="ARABINOSYLTRANSFERASE RRA3"/>
    <property type="match status" value="1"/>
</dbReference>
<dbReference type="GO" id="GO:0016757">
    <property type="term" value="F:glycosyltransferase activity"/>
    <property type="evidence" value="ECO:0007669"/>
    <property type="project" value="InterPro"/>
</dbReference>
<dbReference type="Proteomes" id="UP000002009">
    <property type="component" value="Chromosome 3"/>
</dbReference>
<dbReference type="EMBL" id="CP001324">
    <property type="protein sequence ID" value="ACO62275.1"/>
    <property type="molecule type" value="Genomic_DNA"/>
</dbReference>
<gene>
    <name evidence="2" type="ORF">MICPUN_80159</name>
</gene>
<dbReference type="PANTHER" id="PTHR46581">
    <property type="entry name" value="ARABINOSYLTRANSFERASE RRA3"/>
    <property type="match status" value="1"/>
</dbReference>